<feature type="region of interest" description="Disordered" evidence="4">
    <location>
        <begin position="25"/>
        <end position="47"/>
    </location>
</feature>
<dbReference type="SUPFAM" id="SSF53850">
    <property type="entry name" value="Periplasmic binding protein-like II"/>
    <property type="match status" value="1"/>
</dbReference>
<keyword evidence="3 5" id="KW-0732">Signal</keyword>
<dbReference type="SMART" id="SM00062">
    <property type="entry name" value="PBPb"/>
    <property type="match status" value="1"/>
</dbReference>
<organism evidence="7">
    <name type="scientific">Paenibacillus sp. 32O-Y</name>
    <dbReference type="NCBI Taxonomy" id="1695219"/>
    <lineage>
        <taxon>Bacteria</taxon>
        <taxon>Bacillati</taxon>
        <taxon>Bacillota</taxon>
        <taxon>Bacilli</taxon>
        <taxon>Bacillales</taxon>
        <taxon>Paenibacillaceae</taxon>
        <taxon>Paenibacillus</taxon>
    </lineage>
</organism>
<accession>A0A0K1JS87</accession>
<dbReference type="GO" id="GO:0042918">
    <property type="term" value="P:alkanesulfonate transmembrane transport"/>
    <property type="evidence" value="ECO:0007669"/>
    <property type="project" value="TreeGrafter"/>
</dbReference>
<dbReference type="InterPro" id="IPR001638">
    <property type="entry name" value="Solute-binding_3/MltF_N"/>
</dbReference>
<feature type="compositionally biased region" description="Polar residues" evidence="4">
    <location>
        <begin position="27"/>
        <end position="38"/>
    </location>
</feature>
<proteinExistence type="inferred from homology"/>
<evidence type="ECO:0000313" key="7">
    <source>
        <dbReference type="EMBL" id="AKU19430.1"/>
    </source>
</evidence>
<dbReference type="EMBL" id="KR057850">
    <property type="protein sequence ID" value="AKU19430.1"/>
    <property type="molecule type" value="Genomic_DNA"/>
</dbReference>
<dbReference type="AlphaFoldDB" id="A0A0K1JS87"/>
<evidence type="ECO:0000256" key="5">
    <source>
        <dbReference type="SAM" id="SignalP"/>
    </source>
</evidence>
<evidence type="ECO:0000256" key="3">
    <source>
        <dbReference type="ARBA" id="ARBA00022729"/>
    </source>
</evidence>
<dbReference type="Gene3D" id="3.40.190.10">
    <property type="entry name" value="Periplasmic binding protein-like II"/>
    <property type="match status" value="2"/>
</dbReference>
<dbReference type="InterPro" id="IPR015168">
    <property type="entry name" value="SsuA/THI5"/>
</dbReference>
<sequence length="362" mass="39519">MKKAWVMVMVALLCVTAVLAGCGNTGGSRQQTQGTPPENNAGGKPAEQAKPVKLQIGLLKLTSSAPIFIAMEKGYFKEENIEVTPQWFEAAQPIAVATASGSVEVGATGITASLYNMIAGGQKLLIVADKGREQKGYSSSSLLVHKDSQIQSIKDLKGKKIGVTQTGSTFHYMAGRLLEKHGLSLSDVEITPLGKLNAMNDTLKSKQVDAILTAEPNISYILNEGYGKVIANVGDEIDYQISAIFFSQKFADDKDAAVRFMTAYAKAARYYYDAVLVKKDGQPVPGANYDEVIDIIAKYTDQPAELVKQGLPYMDRDGRLLAEDIKTQIDWYFKNKMIEKSIDYKTIVNTELLEEGIKRLGK</sequence>
<feature type="chain" id="PRO_5005462369" description="Solute-binding protein family 3/N-terminal domain-containing protein" evidence="5">
    <location>
        <begin position="21"/>
        <end position="362"/>
    </location>
</feature>
<comment type="similarity">
    <text evidence="2">Belongs to the bacterial solute-binding protein SsuA/TauA family.</text>
</comment>
<evidence type="ECO:0000256" key="2">
    <source>
        <dbReference type="ARBA" id="ARBA00010742"/>
    </source>
</evidence>
<dbReference type="PANTHER" id="PTHR30024">
    <property type="entry name" value="ALIPHATIC SULFONATES-BINDING PROTEIN-RELATED"/>
    <property type="match status" value="1"/>
</dbReference>
<dbReference type="Pfam" id="PF09084">
    <property type="entry name" value="NMT1"/>
    <property type="match status" value="1"/>
</dbReference>
<dbReference type="PROSITE" id="PS51257">
    <property type="entry name" value="PROKAR_LIPOPROTEIN"/>
    <property type="match status" value="1"/>
</dbReference>
<reference evidence="7" key="1">
    <citation type="journal article" date="2015" name="Biotechnol. Lett.">
        <title>Isolation and characterization of an interactive culture of two Paenibacillus species with moderately thermophilic desulfurization ability.</title>
        <authorList>
            <person name="Wang J."/>
            <person name="Davaadelger B."/>
            <person name="Salazar J.K."/>
            <person name="Butler R.R.III."/>
            <person name="Pombert J.F."/>
            <person name="Kilbane J.J."/>
            <person name="Stark B.C."/>
        </authorList>
    </citation>
    <scope>NUCLEOTIDE SEQUENCE</scope>
    <source>
        <strain evidence="7">32O-Y</strain>
    </source>
</reference>
<evidence type="ECO:0000256" key="4">
    <source>
        <dbReference type="SAM" id="MobiDB-lite"/>
    </source>
</evidence>
<comment type="subcellular location">
    <subcellularLocation>
        <location evidence="1">Periplasm</location>
    </subcellularLocation>
</comment>
<dbReference type="PANTHER" id="PTHR30024:SF47">
    <property type="entry name" value="TAURINE-BINDING PERIPLASMIC PROTEIN"/>
    <property type="match status" value="1"/>
</dbReference>
<protein>
    <recommendedName>
        <fullName evidence="6">Solute-binding protein family 3/N-terminal domain-containing protein</fullName>
    </recommendedName>
</protein>
<evidence type="ECO:0000256" key="1">
    <source>
        <dbReference type="ARBA" id="ARBA00004418"/>
    </source>
</evidence>
<dbReference type="GO" id="GO:0042597">
    <property type="term" value="C:periplasmic space"/>
    <property type="evidence" value="ECO:0007669"/>
    <property type="project" value="UniProtKB-SubCell"/>
</dbReference>
<feature type="domain" description="Solute-binding protein family 3/N-terminal" evidence="6">
    <location>
        <begin position="53"/>
        <end position="274"/>
    </location>
</feature>
<evidence type="ECO:0000259" key="6">
    <source>
        <dbReference type="SMART" id="SM00062"/>
    </source>
</evidence>
<feature type="signal peptide" evidence="5">
    <location>
        <begin position="1"/>
        <end position="20"/>
    </location>
</feature>
<name>A0A0K1JS87_9BACL</name>